<dbReference type="Proteomes" id="UP000252884">
    <property type="component" value="Unassembled WGS sequence"/>
</dbReference>
<keyword evidence="4" id="KW-1185">Reference proteome</keyword>
<feature type="chain" id="PRO_5016942913" evidence="2">
    <location>
        <begin position="27"/>
        <end position="330"/>
    </location>
</feature>
<accession>A0A368XE15</accession>
<keyword evidence="3" id="KW-0675">Receptor</keyword>
<protein>
    <submittedName>
        <fullName evidence="3">Tripartite-type tricarboxylate transporter receptor subunit TctC</fullName>
    </submittedName>
</protein>
<dbReference type="RefSeq" id="WP_170168337.1">
    <property type="nucleotide sequence ID" value="NZ_QPJK01000011.1"/>
</dbReference>
<comment type="caution">
    <text evidence="3">The sequence shown here is derived from an EMBL/GenBank/DDBJ whole genome shotgun (WGS) entry which is preliminary data.</text>
</comment>
<dbReference type="SUPFAM" id="SSF53850">
    <property type="entry name" value="Periplasmic binding protein-like II"/>
    <property type="match status" value="1"/>
</dbReference>
<evidence type="ECO:0000313" key="3">
    <source>
        <dbReference type="EMBL" id="RCW66115.1"/>
    </source>
</evidence>
<feature type="signal peptide" evidence="2">
    <location>
        <begin position="1"/>
        <end position="26"/>
    </location>
</feature>
<dbReference type="PANTHER" id="PTHR42928">
    <property type="entry name" value="TRICARBOXYLATE-BINDING PROTEIN"/>
    <property type="match status" value="1"/>
</dbReference>
<comment type="similarity">
    <text evidence="1">Belongs to the UPF0065 (bug) family.</text>
</comment>
<dbReference type="Pfam" id="PF03401">
    <property type="entry name" value="TctC"/>
    <property type="match status" value="1"/>
</dbReference>
<dbReference type="PANTHER" id="PTHR42928:SF5">
    <property type="entry name" value="BLR1237 PROTEIN"/>
    <property type="match status" value="1"/>
</dbReference>
<organism evidence="3 4">
    <name type="scientific">Pseudorhodoferax soli</name>
    <dbReference type="NCBI Taxonomy" id="545864"/>
    <lineage>
        <taxon>Bacteria</taxon>
        <taxon>Pseudomonadati</taxon>
        <taxon>Pseudomonadota</taxon>
        <taxon>Betaproteobacteria</taxon>
        <taxon>Burkholderiales</taxon>
        <taxon>Comamonadaceae</taxon>
    </lineage>
</organism>
<evidence type="ECO:0000256" key="1">
    <source>
        <dbReference type="ARBA" id="ARBA00006987"/>
    </source>
</evidence>
<reference evidence="3 4" key="1">
    <citation type="submission" date="2018-07" db="EMBL/GenBank/DDBJ databases">
        <title>Genomic Encyclopedia of Type Strains, Phase IV (KMG-IV): sequencing the most valuable type-strain genomes for metagenomic binning, comparative biology and taxonomic classification.</title>
        <authorList>
            <person name="Goeker M."/>
        </authorList>
    </citation>
    <scope>NUCLEOTIDE SEQUENCE [LARGE SCALE GENOMIC DNA]</scope>
    <source>
        <strain evidence="3 4">DSM 21634</strain>
    </source>
</reference>
<dbReference type="CDD" id="cd07012">
    <property type="entry name" value="PBP2_Bug_TTT"/>
    <property type="match status" value="1"/>
</dbReference>
<dbReference type="PIRSF" id="PIRSF017082">
    <property type="entry name" value="YflP"/>
    <property type="match status" value="1"/>
</dbReference>
<evidence type="ECO:0000313" key="4">
    <source>
        <dbReference type="Proteomes" id="UP000252884"/>
    </source>
</evidence>
<dbReference type="EMBL" id="QPJK01000011">
    <property type="protein sequence ID" value="RCW66115.1"/>
    <property type="molecule type" value="Genomic_DNA"/>
</dbReference>
<evidence type="ECO:0000256" key="2">
    <source>
        <dbReference type="SAM" id="SignalP"/>
    </source>
</evidence>
<dbReference type="InterPro" id="IPR042100">
    <property type="entry name" value="Bug_dom1"/>
</dbReference>
<gene>
    <name evidence="3" type="ORF">DES41_11173</name>
</gene>
<sequence>MLTNKLVGRLAIAGALILGLSSATVAQVNYPSKPIRLVVPYPPGGATDVAARTLQPRLQEELGQPIIVENRPGAGGNIAMNNVAQSAPDGYSLAMTLTGMMSINPVIYKAAGFEAADFVPVARVSLAPLILVVPEKSPYKNVKELLDAGKKAGKGGLAYGSAGAGGLSHLASESVNAHANGNFTHVPYKGGAPLVQALMANEVTWGLLGTGDVRSFIQSGKLKAIGQLRQGRSELWQDIPTLTEQGVPGGVDFDVWFGVVAPGKTPAPIVKLLGEKIAKITAEPAFRQRLLDLGGVAPATGNTPEAFASVLQRELAVLPKSAKEAGLQLD</sequence>
<dbReference type="Gene3D" id="3.40.190.150">
    <property type="entry name" value="Bordetella uptake gene, domain 1"/>
    <property type="match status" value="1"/>
</dbReference>
<name>A0A368XE15_9BURK</name>
<dbReference type="InterPro" id="IPR005064">
    <property type="entry name" value="BUG"/>
</dbReference>
<keyword evidence="2" id="KW-0732">Signal</keyword>
<dbReference type="Gene3D" id="3.40.190.10">
    <property type="entry name" value="Periplasmic binding protein-like II"/>
    <property type="match status" value="1"/>
</dbReference>
<dbReference type="AlphaFoldDB" id="A0A368XE15"/>
<proteinExistence type="inferred from homology"/>